<evidence type="ECO:0000256" key="2">
    <source>
        <dbReference type="ARBA" id="ARBA00022980"/>
    </source>
</evidence>
<dbReference type="PRINTS" id="PR01034">
    <property type="entry name" value="RIBOSOMALS12"/>
</dbReference>
<keyword evidence="5" id="KW-1185">Reference proteome</keyword>
<sequence>RVAVKVTYLSTFLLSPLKNQTLSKVIKVRLTFGFEITAYISDIGHNSQEQSVVFLVRGERVKGLLGVRYHIV</sequence>
<evidence type="ECO:0000256" key="3">
    <source>
        <dbReference type="ARBA" id="ARBA00023274"/>
    </source>
</evidence>
<comment type="similarity">
    <text evidence="1">Belongs to the universal ribosomal protein uS12 family.</text>
</comment>
<evidence type="ECO:0000256" key="1">
    <source>
        <dbReference type="ARBA" id="ARBA00005657"/>
    </source>
</evidence>
<evidence type="ECO:0000313" key="4">
    <source>
        <dbReference type="EMBL" id="WKA10668.1"/>
    </source>
</evidence>
<dbReference type="Gene3D" id="2.40.50.140">
    <property type="entry name" value="Nucleic acid-binding proteins"/>
    <property type="match status" value="1"/>
</dbReference>
<dbReference type="Pfam" id="PF00164">
    <property type="entry name" value="Ribosom_S12_S23"/>
    <property type="match status" value="1"/>
</dbReference>
<accession>A0ABY9DSZ1</accession>
<keyword evidence="2" id="KW-0689">Ribosomal protein</keyword>
<gene>
    <name evidence="4" type="ORF">VitviT2T_028230</name>
</gene>
<name>A0ABY9DSZ1_VITVI</name>
<protein>
    <submittedName>
        <fullName evidence="4">Uncharacterized protein</fullName>
    </submittedName>
</protein>
<dbReference type="Proteomes" id="UP001227230">
    <property type="component" value="Chromosome 18"/>
</dbReference>
<evidence type="ECO:0000313" key="5">
    <source>
        <dbReference type="Proteomes" id="UP001227230"/>
    </source>
</evidence>
<dbReference type="EMBL" id="CP126665">
    <property type="protein sequence ID" value="WKA10668.1"/>
    <property type="molecule type" value="Genomic_DNA"/>
</dbReference>
<organism evidence="4 5">
    <name type="scientific">Vitis vinifera</name>
    <name type="common">Grape</name>
    <dbReference type="NCBI Taxonomy" id="29760"/>
    <lineage>
        <taxon>Eukaryota</taxon>
        <taxon>Viridiplantae</taxon>
        <taxon>Streptophyta</taxon>
        <taxon>Embryophyta</taxon>
        <taxon>Tracheophyta</taxon>
        <taxon>Spermatophyta</taxon>
        <taxon>Magnoliopsida</taxon>
        <taxon>eudicotyledons</taxon>
        <taxon>Gunneridae</taxon>
        <taxon>Pentapetalae</taxon>
        <taxon>rosids</taxon>
        <taxon>Vitales</taxon>
        <taxon>Vitaceae</taxon>
        <taxon>Viteae</taxon>
        <taxon>Vitis</taxon>
    </lineage>
</organism>
<reference evidence="4 5" key="1">
    <citation type="journal article" date="2023" name="Hortic Res">
        <title>The complete reference genome for grapevine (Vitis vinifera L.) genetics and breeding.</title>
        <authorList>
            <person name="Shi X."/>
            <person name="Cao S."/>
            <person name="Wang X."/>
            <person name="Huang S."/>
            <person name="Wang Y."/>
            <person name="Liu Z."/>
            <person name="Liu W."/>
            <person name="Leng X."/>
            <person name="Peng Y."/>
            <person name="Wang N."/>
            <person name="Wang Y."/>
            <person name="Ma Z."/>
            <person name="Xu X."/>
            <person name="Zhang F."/>
            <person name="Xue H."/>
            <person name="Zhong H."/>
            <person name="Wang Y."/>
            <person name="Zhang K."/>
            <person name="Velt A."/>
            <person name="Avia K."/>
            <person name="Holtgrawe D."/>
            <person name="Grimplet J."/>
            <person name="Matus J.T."/>
            <person name="Ware D."/>
            <person name="Wu X."/>
            <person name="Wang H."/>
            <person name="Liu C."/>
            <person name="Fang Y."/>
            <person name="Rustenholz C."/>
            <person name="Cheng Z."/>
            <person name="Xiao H."/>
            <person name="Zhou Y."/>
        </authorList>
    </citation>
    <scope>NUCLEOTIDE SEQUENCE [LARGE SCALE GENOMIC DNA]</scope>
    <source>
        <strain evidence="5">cv. Pinot noir / PN40024</strain>
        <tissue evidence="4">Leaf</tissue>
    </source>
</reference>
<dbReference type="InterPro" id="IPR006032">
    <property type="entry name" value="Ribosomal_uS12"/>
</dbReference>
<feature type="non-terminal residue" evidence="4">
    <location>
        <position position="1"/>
    </location>
</feature>
<dbReference type="SUPFAM" id="SSF50249">
    <property type="entry name" value="Nucleic acid-binding proteins"/>
    <property type="match status" value="1"/>
</dbReference>
<proteinExistence type="inferred from homology"/>
<keyword evidence="3" id="KW-0687">Ribonucleoprotein</keyword>
<dbReference type="InterPro" id="IPR005679">
    <property type="entry name" value="Ribosomal_uS12_bac"/>
</dbReference>
<dbReference type="PANTHER" id="PTHR11652">
    <property type="entry name" value="30S RIBOSOMAL PROTEIN S12 FAMILY MEMBER"/>
    <property type="match status" value="1"/>
</dbReference>
<dbReference type="InterPro" id="IPR012340">
    <property type="entry name" value="NA-bd_OB-fold"/>
</dbReference>